<dbReference type="PANTHER" id="PTHR47967">
    <property type="entry name" value="OS07G0603500 PROTEIN-RELATED"/>
    <property type="match status" value="1"/>
</dbReference>
<dbReference type="Pfam" id="PF14541">
    <property type="entry name" value="TAXi_C"/>
    <property type="match status" value="1"/>
</dbReference>
<evidence type="ECO:0000256" key="4">
    <source>
        <dbReference type="ARBA" id="ARBA00022801"/>
    </source>
</evidence>
<dbReference type="GO" id="GO:0006508">
    <property type="term" value="P:proteolysis"/>
    <property type="evidence" value="ECO:0007669"/>
    <property type="project" value="UniProtKB-KW"/>
</dbReference>
<evidence type="ECO:0000259" key="7">
    <source>
        <dbReference type="PROSITE" id="PS51767"/>
    </source>
</evidence>
<dbReference type="PROSITE" id="PS51767">
    <property type="entry name" value="PEPTIDASE_A1"/>
    <property type="match status" value="1"/>
</dbReference>
<protein>
    <submittedName>
        <fullName evidence="8">Aspartic proteinase CDR1-like</fullName>
    </submittedName>
</protein>
<evidence type="ECO:0000313" key="8">
    <source>
        <dbReference type="EMBL" id="KAF5725879.1"/>
    </source>
</evidence>
<comment type="caution">
    <text evidence="8">The sequence shown here is derived from an EMBL/GenBank/DDBJ whole genome shotgun (WGS) entry which is preliminary data.</text>
</comment>
<feature type="signal peptide" evidence="6">
    <location>
        <begin position="1"/>
        <end position="24"/>
    </location>
</feature>
<comment type="similarity">
    <text evidence="1">Belongs to the peptidase A1 family.</text>
</comment>
<name>A0A7J7BVG1_TRIWF</name>
<dbReference type="Proteomes" id="UP000593562">
    <property type="component" value="Unassembled WGS sequence"/>
</dbReference>
<evidence type="ECO:0000256" key="6">
    <source>
        <dbReference type="SAM" id="SignalP"/>
    </source>
</evidence>
<keyword evidence="4" id="KW-0378">Hydrolase</keyword>
<sequence>MAMVSANTIYSFLFFITLARHALPTITKPRRFVTKLVHRDNVLSPYYNPIDSAKQDIESSITRFAYLSAIESGTHDKHTTPTAADRGLFYVEFSIGQPPFSQLAVMDTGSSLIWVNCLTCDLCSQEENHQIFDPSKSSTYTPMPCKPYHCPSCSWENKCMFKIRYVRGIGLKGILSKEQLTCSTSDGDTNIISNVTIGCAESNRLDIDQDNRGVFGLAMDETRWPTSLVTQMGSKFSYCIGNMNDPNYAYNRLIIGDGAVMEGYSTPLEVYKAHYYVKMVGISLGEKDLDINPNVFRKTPDEDNGVVIDSGSAYTWLAGKVYDELRFEVQSLLETQLQEYRYVARPWQLCYIGSVSRDLAGFPVVTFRFADGADLGLDVGSLFSQVSRDVFCMAVGPSYVNGNSRQKLSVIGMMAQQQYNVGFDLNSKMLFFQRIECELLDD</sequence>
<dbReference type="InterPro" id="IPR032799">
    <property type="entry name" value="TAXi_C"/>
</dbReference>
<dbReference type="InterPro" id="IPR051708">
    <property type="entry name" value="Plant_Aspart_Prot_A1"/>
</dbReference>
<proteinExistence type="inferred from homology"/>
<dbReference type="CDD" id="cd05476">
    <property type="entry name" value="pepsin_A_like_plant"/>
    <property type="match status" value="1"/>
</dbReference>
<keyword evidence="6" id="KW-0732">Signal</keyword>
<keyword evidence="5" id="KW-0325">Glycoprotein</keyword>
<evidence type="ECO:0000256" key="5">
    <source>
        <dbReference type="ARBA" id="ARBA00023180"/>
    </source>
</evidence>
<dbReference type="InterPro" id="IPR034161">
    <property type="entry name" value="Pepsin-like_plant"/>
</dbReference>
<evidence type="ECO:0000256" key="1">
    <source>
        <dbReference type="ARBA" id="ARBA00007447"/>
    </source>
</evidence>
<dbReference type="SUPFAM" id="SSF50630">
    <property type="entry name" value="Acid proteases"/>
    <property type="match status" value="1"/>
</dbReference>
<dbReference type="AlphaFoldDB" id="A0A7J7BVG1"/>
<dbReference type="InterPro" id="IPR033121">
    <property type="entry name" value="PEPTIDASE_A1"/>
</dbReference>
<dbReference type="FunFam" id="2.40.70.10:FF:000033">
    <property type="entry name" value="Aspartyl protease family protein"/>
    <property type="match status" value="1"/>
</dbReference>
<dbReference type="PANTHER" id="PTHR47967:SF14">
    <property type="entry name" value="EUKARYOTIC ASPARTYL PROTEASE FAMILY PROTEIN"/>
    <property type="match status" value="1"/>
</dbReference>
<evidence type="ECO:0000313" key="9">
    <source>
        <dbReference type="Proteomes" id="UP000593562"/>
    </source>
</evidence>
<dbReference type="InterPro" id="IPR021109">
    <property type="entry name" value="Peptidase_aspartic_dom_sf"/>
</dbReference>
<keyword evidence="2" id="KW-0645">Protease</keyword>
<gene>
    <name evidence="8" type="ORF">HS088_TW23G00610</name>
</gene>
<accession>A0A7J7BVG1</accession>
<dbReference type="GO" id="GO:0004190">
    <property type="term" value="F:aspartic-type endopeptidase activity"/>
    <property type="evidence" value="ECO:0007669"/>
    <property type="project" value="UniProtKB-KW"/>
</dbReference>
<dbReference type="InParanoid" id="A0A7J7BVG1"/>
<organism evidence="8 9">
    <name type="scientific">Tripterygium wilfordii</name>
    <name type="common">Thunder God vine</name>
    <dbReference type="NCBI Taxonomy" id="458696"/>
    <lineage>
        <taxon>Eukaryota</taxon>
        <taxon>Viridiplantae</taxon>
        <taxon>Streptophyta</taxon>
        <taxon>Embryophyta</taxon>
        <taxon>Tracheophyta</taxon>
        <taxon>Spermatophyta</taxon>
        <taxon>Magnoliopsida</taxon>
        <taxon>eudicotyledons</taxon>
        <taxon>Gunneridae</taxon>
        <taxon>Pentapetalae</taxon>
        <taxon>rosids</taxon>
        <taxon>fabids</taxon>
        <taxon>Celastrales</taxon>
        <taxon>Celastraceae</taxon>
        <taxon>Tripterygium</taxon>
    </lineage>
</organism>
<keyword evidence="3" id="KW-0064">Aspartyl protease</keyword>
<dbReference type="GO" id="GO:0005576">
    <property type="term" value="C:extracellular region"/>
    <property type="evidence" value="ECO:0007669"/>
    <property type="project" value="TreeGrafter"/>
</dbReference>
<feature type="chain" id="PRO_5029526834" evidence="6">
    <location>
        <begin position="25"/>
        <end position="442"/>
    </location>
</feature>
<dbReference type="InterPro" id="IPR032861">
    <property type="entry name" value="TAXi_N"/>
</dbReference>
<dbReference type="Pfam" id="PF14543">
    <property type="entry name" value="TAXi_N"/>
    <property type="match status" value="1"/>
</dbReference>
<keyword evidence="9" id="KW-1185">Reference proteome</keyword>
<evidence type="ECO:0000256" key="3">
    <source>
        <dbReference type="ARBA" id="ARBA00022750"/>
    </source>
</evidence>
<feature type="domain" description="Peptidase A1" evidence="7">
    <location>
        <begin position="89"/>
        <end position="433"/>
    </location>
</feature>
<reference evidence="8 9" key="1">
    <citation type="journal article" date="2020" name="Nat. Commun.">
        <title>Genome of Tripterygium wilfordii and identification of cytochrome P450 involved in triptolide biosynthesis.</title>
        <authorList>
            <person name="Tu L."/>
            <person name="Su P."/>
            <person name="Zhang Z."/>
            <person name="Gao L."/>
            <person name="Wang J."/>
            <person name="Hu T."/>
            <person name="Zhou J."/>
            <person name="Zhang Y."/>
            <person name="Zhao Y."/>
            <person name="Liu Y."/>
            <person name="Song Y."/>
            <person name="Tong Y."/>
            <person name="Lu Y."/>
            <person name="Yang J."/>
            <person name="Xu C."/>
            <person name="Jia M."/>
            <person name="Peters R.J."/>
            <person name="Huang L."/>
            <person name="Gao W."/>
        </authorList>
    </citation>
    <scope>NUCLEOTIDE SEQUENCE [LARGE SCALE GENOMIC DNA]</scope>
    <source>
        <strain evidence="9">cv. XIE 37</strain>
        <tissue evidence="8">Leaf</tissue>
    </source>
</reference>
<dbReference type="EMBL" id="JAAARO010000023">
    <property type="protein sequence ID" value="KAF5725879.1"/>
    <property type="molecule type" value="Genomic_DNA"/>
</dbReference>
<dbReference type="Gene3D" id="2.40.70.10">
    <property type="entry name" value="Acid Proteases"/>
    <property type="match status" value="2"/>
</dbReference>
<evidence type="ECO:0000256" key="2">
    <source>
        <dbReference type="ARBA" id="ARBA00022670"/>
    </source>
</evidence>